<feature type="region of interest" description="Disordered" evidence="1">
    <location>
        <begin position="1046"/>
        <end position="1082"/>
    </location>
</feature>
<feature type="compositionally biased region" description="Basic and acidic residues" evidence="1">
    <location>
        <begin position="892"/>
        <end position="904"/>
    </location>
</feature>
<feature type="region of interest" description="Disordered" evidence="1">
    <location>
        <begin position="338"/>
        <end position="373"/>
    </location>
</feature>
<feature type="region of interest" description="Disordered" evidence="1">
    <location>
        <begin position="195"/>
        <end position="232"/>
    </location>
</feature>
<gene>
    <name evidence="2" type="ORF">P879_05799</name>
</gene>
<feature type="region of interest" description="Disordered" evidence="1">
    <location>
        <begin position="1004"/>
        <end position="1031"/>
    </location>
</feature>
<feature type="compositionally biased region" description="Polar residues" evidence="1">
    <location>
        <begin position="357"/>
        <end position="373"/>
    </location>
</feature>
<comment type="caution">
    <text evidence="2">The sequence shown here is derived from an EMBL/GenBank/DDBJ whole genome shotgun (WGS) entry which is preliminary data.</text>
</comment>
<reference evidence="2 3" key="1">
    <citation type="submission" date="2019-07" db="EMBL/GenBank/DDBJ databases">
        <title>Annotation for the trematode Paragonimus westermani.</title>
        <authorList>
            <person name="Choi Y.-J."/>
        </authorList>
    </citation>
    <scope>NUCLEOTIDE SEQUENCE [LARGE SCALE GENOMIC DNA]</scope>
    <source>
        <strain evidence="2">180907_Pwestermani</strain>
    </source>
</reference>
<dbReference type="AlphaFoldDB" id="A0A8T0DHM6"/>
<feature type="compositionally biased region" description="Polar residues" evidence="1">
    <location>
        <begin position="219"/>
        <end position="229"/>
    </location>
</feature>
<feature type="compositionally biased region" description="Low complexity" evidence="1">
    <location>
        <begin position="718"/>
        <end position="729"/>
    </location>
</feature>
<feature type="compositionally biased region" description="Polar residues" evidence="1">
    <location>
        <begin position="867"/>
        <end position="880"/>
    </location>
</feature>
<proteinExistence type="predicted"/>
<dbReference type="EMBL" id="JTDF01005088">
    <property type="protein sequence ID" value="KAF8566444.1"/>
    <property type="molecule type" value="Genomic_DNA"/>
</dbReference>
<accession>A0A8T0DHM6</accession>
<feature type="compositionally biased region" description="Polar residues" evidence="1">
    <location>
        <begin position="822"/>
        <end position="836"/>
    </location>
</feature>
<evidence type="ECO:0000256" key="1">
    <source>
        <dbReference type="SAM" id="MobiDB-lite"/>
    </source>
</evidence>
<dbReference type="Proteomes" id="UP000699462">
    <property type="component" value="Unassembled WGS sequence"/>
</dbReference>
<keyword evidence="3" id="KW-1185">Reference proteome</keyword>
<feature type="compositionally biased region" description="Polar residues" evidence="1">
    <location>
        <begin position="743"/>
        <end position="754"/>
    </location>
</feature>
<feature type="region of interest" description="Disordered" evidence="1">
    <location>
        <begin position="773"/>
        <end position="924"/>
    </location>
</feature>
<feature type="region of interest" description="Disordered" evidence="1">
    <location>
        <begin position="718"/>
        <end position="754"/>
    </location>
</feature>
<evidence type="ECO:0000313" key="3">
    <source>
        <dbReference type="Proteomes" id="UP000699462"/>
    </source>
</evidence>
<dbReference type="OrthoDB" id="6263777at2759"/>
<name>A0A8T0DHM6_9TREM</name>
<protein>
    <submittedName>
        <fullName evidence="2">Uncharacterized protein</fullName>
    </submittedName>
</protein>
<feature type="compositionally biased region" description="Polar residues" evidence="1">
    <location>
        <begin position="385"/>
        <end position="424"/>
    </location>
</feature>
<organism evidence="2 3">
    <name type="scientific">Paragonimus westermani</name>
    <dbReference type="NCBI Taxonomy" id="34504"/>
    <lineage>
        <taxon>Eukaryota</taxon>
        <taxon>Metazoa</taxon>
        <taxon>Spiralia</taxon>
        <taxon>Lophotrochozoa</taxon>
        <taxon>Platyhelminthes</taxon>
        <taxon>Trematoda</taxon>
        <taxon>Digenea</taxon>
        <taxon>Plagiorchiida</taxon>
        <taxon>Troglotremata</taxon>
        <taxon>Troglotrematidae</taxon>
        <taxon>Paragonimus</taxon>
    </lineage>
</organism>
<evidence type="ECO:0000313" key="2">
    <source>
        <dbReference type="EMBL" id="KAF8566444.1"/>
    </source>
</evidence>
<feature type="compositionally biased region" description="Polar residues" evidence="1">
    <location>
        <begin position="1049"/>
        <end position="1060"/>
    </location>
</feature>
<feature type="compositionally biased region" description="Polar residues" evidence="1">
    <location>
        <begin position="559"/>
        <end position="577"/>
    </location>
</feature>
<feature type="compositionally biased region" description="Basic and acidic residues" evidence="1">
    <location>
        <begin position="789"/>
        <end position="806"/>
    </location>
</feature>
<sequence length="1082" mass="119088">MNPQITSANLSRRSVESSTEALVCSALGIQPGIVKQNKEKFASEADFPSITSMNNLLQFGRNSSANARLTSEFENFMAKNNRLSGHSLLRHPVPNVSKDKFSISEGNIHESSTKCQWRYQSPSPVRLNASKCKKDSVRSSPVHFTNNNNLETITVSMNPHRSTGLKPTSYNVKYPNDYVSSPTRAQWLKPILVGSGQKEEETSHVTAQSKQDVTDRVDNPNNSSQSNERWSCAGDYSRKTTAKGNPALGCQKHLPFSYIHTNDNPRALGMRKINAELEDDKSPPGTQSSSAVPFSYILNTPCSSGNTKTLTMPNIKKVPAFQTSVKEAAKIDKNKLQTESTDLKRQSVARSMETPDKNQSINRTGYSSSIGSLNNSTLKRRITIGTRTPVPTSSFQPTNVTGKLTDVTPQNKGNNEGSSVQFRQSAGERTKQVLAELQERFSQQVPISAANDYKKSLFLSRQDLSKGDGTILHTQSSSPVGQLESKNETSVLFNRNVHTKMGSNSRPQSDTLDSIMYRTGTHTGYKAFTVPRIYNDFKRTFWVNQSPVNSTPPEKETKCYSSHKTASVNDKSGNQFTPGLRRSRSLFSKQTWTAAPKNNKMLPCSTNKPNSIDDTVVYNNGALRNESKNSVPLGSAQQTVKGNKNIHQFLPVTQNLRSDKNQSVHNNQLSAPAALVDQKGTNGVSSVTISSIPKSFKPELPATFQKSFDKAKLSFPTSNLTSDNNSNNSRFSVLQQPAPIAQPGTSSKNVKSNTMGKSFAKTTLDNKLNRNSAVSEALAESKNGPKNYNSKELKKSVDSPPDRTVEGKLQPQVDSKPRITLPPSSFSVSQTDSQRLAFQEAAKKSPHSASLSQKAAAPCHKPLQEFRNINSNKLGKNNTADVPVSDPSNDGCKTDSKSPPEKTSETSPTSKYKGPVLSPGYAELPSPLSFEKSFNWRQSNNTIRKRPEYSELAQKLEEQFKSGGSLTRSQVFGMQTQTAKAKTEESAPEELSEDLIHQQQTVVEESTKAPAVKSDITRASVPNMTTEGPLQPVKKQLLMELTERLAKRSGSTTTDENSWLTEPEPQRSILRPQLSETFNKPW</sequence>
<feature type="region of interest" description="Disordered" evidence="1">
    <location>
        <begin position="385"/>
        <end position="427"/>
    </location>
</feature>
<feature type="region of interest" description="Disordered" evidence="1">
    <location>
        <begin position="548"/>
        <end position="580"/>
    </location>
</feature>